<accession>A0A6A6VGH4</accession>
<name>A0A6A6VGH4_9PLEO</name>
<reference evidence="2" key="1">
    <citation type="journal article" date="2020" name="Stud. Mycol.">
        <title>101 Dothideomycetes genomes: a test case for predicting lifestyles and emergence of pathogens.</title>
        <authorList>
            <person name="Haridas S."/>
            <person name="Albert R."/>
            <person name="Binder M."/>
            <person name="Bloem J."/>
            <person name="Labutti K."/>
            <person name="Salamov A."/>
            <person name="Andreopoulos B."/>
            <person name="Baker S."/>
            <person name="Barry K."/>
            <person name="Bills G."/>
            <person name="Bluhm B."/>
            <person name="Cannon C."/>
            <person name="Castanera R."/>
            <person name="Culley D."/>
            <person name="Daum C."/>
            <person name="Ezra D."/>
            <person name="Gonzalez J."/>
            <person name="Henrissat B."/>
            <person name="Kuo A."/>
            <person name="Liang C."/>
            <person name="Lipzen A."/>
            <person name="Lutzoni F."/>
            <person name="Magnuson J."/>
            <person name="Mondo S."/>
            <person name="Nolan M."/>
            <person name="Ohm R."/>
            <person name="Pangilinan J."/>
            <person name="Park H.-J."/>
            <person name="Ramirez L."/>
            <person name="Alfaro M."/>
            <person name="Sun H."/>
            <person name="Tritt A."/>
            <person name="Yoshinaga Y."/>
            <person name="Zwiers L.-H."/>
            <person name="Turgeon B."/>
            <person name="Goodwin S."/>
            <person name="Spatafora J."/>
            <person name="Crous P."/>
            <person name="Grigoriev I."/>
        </authorList>
    </citation>
    <scope>NUCLEOTIDE SEQUENCE</scope>
    <source>
        <strain evidence="2">CBS 119925</strain>
    </source>
</reference>
<dbReference type="EMBL" id="MU006568">
    <property type="protein sequence ID" value="KAF2748889.1"/>
    <property type="molecule type" value="Genomic_DNA"/>
</dbReference>
<dbReference type="InterPro" id="IPR001214">
    <property type="entry name" value="SET_dom"/>
</dbReference>
<dbReference type="PANTHER" id="PTHR13271:SF76">
    <property type="entry name" value="SET DOMAIN-CONTAINING PROTEIN 8"/>
    <property type="match status" value="1"/>
</dbReference>
<evidence type="ECO:0000313" key="3">
    <source>
        <dbReference type="Proteomes" id="UP000799440"/>
    </source>
</evidence>
<dbReference type="SUPFAM" id="SSF82199">
    <property type="entry name" value="SET domain"/>
    <property type="match status" value="1"/>
</dbReference>
<dbReference type="AlphaFoldDB" id="A0A6A6VGH4"/>
<gene>
    <name evidence="2" type="ORF">M011DRAFT_466646</name>
</gene>
<keyword evidence="3" id="KW-1185">Reference proteome</keyword>
<evidence type="ECO:0000259" key="1">
    <source>
        <dbReference type="PROSITE" id="PS50280"/>
    </source>
</evidence>
<dbReference type="Proteomes" id="UP000799440">
    <property type="component" value="Unassembled WGS sequence"/>
</dbReference>
<dbReference type="Gene3D" id="3.90.1410.10">
    <property type="entry name" value="set domain protein methyltransferase, domain 1"/>
    <property type="match status" value="1"/>
</dbReference>
<dbReference type="GO" id="GO:0005634">
    <property type="term" value="C:nucleus"/>
    <property type="evidence" value="ECO:0007669"/>
    <property type="project" value="TreeGrafter"/>
</dbReference>
<dbReference type="InterPro" id="IPR050600">
    <property type="entry name" value="SETD3_SETD6_MTase"/>
</dbReference>
<dbReference type="PROSITE" id="PS50280">
    <property type="entry name" value="SET"/>
    <property type="match status" value="1"/>
</dbReference>
<feature type="domain" description="SET" evidence="1">
    <location>
        <begin position="30"/>
        <end position="268"/>
    </location>
</feature>
<dbReference type="CDD" id="cd10527">
    <property type="entry name" value="SET_LSMT"/>
    <property type="match status" value="1"/>
</dbReference>
<proteinExistence type="predicted"/>
<dbReference type="PANTHER" id="PTHR13271">
    <property type="entry name" value="UNCHARACTERIZED PUTATIVE METHYLTRANSFERASE"/>
    <property type="match status" value="1"/>
</dbReference>
<dbReference type="OrthoDB" id="441812at2759"/>
<dbReference type="InterPro" id="IPR046341">
    <property type="entry name" value="SET_dom_sf"/>
</dbReference>
<evidence type="ECO:0000313" key="2">
    <source>
        <dbReference type="EMBL" id="KAF2748889.1"/>
    </source>
</evidence>
<dbReference type="GO" id="GO:0016279">
    <property type="term" value="F:protein-lysine N-methyltransferase activity"/>
    <property type="evidence" value="ECO:0007669"/>
    <property type="project" value="TreeGrafter"/>
</dbReference>
<sequence>MIGLGRVDGWLKRPVEELSAWAAFHGVTFNGVKFGPLPGFEERGSAVVATRDLTANREEPLILVPRELILSRQNIEVFAKADKHLREVLDAVGDFGRTTRGAVLIFLLMQATISCPDIQEIGVLNPLTEYVKFLPDELLPTFWTEEELEFLTGTTLRPAVRAKFNSLLREFETVRSATENIGWCQRYWWDDDTGLLSFADWMRADAMYRSRALEFPGLGDCMMPCIDFANHASGDATRAYYETDGDGNGMLLLRKDIPAGGEVTITYGDEKGACESIFSYGFIEDGLDSARAMFLDLQIPDDDPLRPAKLAVNTAAPGFRLSDKQGKIEWDTDYVWLVVVNEEDGLDFKLKQTIDGGREVQSLWKEHELTETGKLRQYLEQEALWDVYRLRAVVLMQNRVDAQLETLHAFGNPPRSRSVREGPWRLAERLRSLELAMLERAKTEFEEQKLALLDSESVRSYLRLADEQEQEDFT</sequence>
<protein>
    <submittedName>
        <fullName evidence="2">SET domain-containing protein</fullName>
    </submittedName>
</protein>
<organism evidence="2 3">
    <name type="scientific">Sporormia fimetaria CBS 119925</name>
    <dbReference type="NCBI Taxonomy" id="1340428"/>
    <lineage>
        <taxon>Eukaryota</taxon>
        <taxon>Fungi</taxon>
        <taxon>Dikarya</taxon>
        <taxon>Ascomycota</taxon>
        <taxon>Pezizomycotina</taxon>
        <taxon>Dothideomycetes</taxon>
        <taxon>Pleosporomycetidae</taxon>
        <taxon>Pleosporales</taxon>
        <taxon>Sporormiaceae</taxon>
        <taxon>Sporormia</taxon>
    </lineage>
</organism>